<accession>A0A9J6ZNK9</accession>
<name>A0A9J6ZNK9_9BACT</name>
<protein>
    <submittedName>
        <fullName evidence="4">PKD domain-containing protein</fullName>
    </submittedName>
</protein>
<dbReference type="Pfam" id="PF13585">
    <property type="entry name" value="CHU_C"/>
    <property type="match status" value="1"/>
</dbReference>
<dbReference type="InterPro" id="IPR022409">
    <property type="entry name" value="PKD/Chitinase_dom"/>
</dbReference>
<dbReference type="SMART" id="SM00089">
    <property type="entry name" value="PKD"/>
    <property type="match status" value="4"/>
</dbReference>
<dbReference type="Pfam" id="PF19408">
    <property type="entry name" value="PKD_6"/>
    <property type="match status" value="2"/>
</dbReference>
<feature type="region of interest" description="Disordered" evidence="1">
    <location>
        <begin position="5820"/>
        <end position="5846"/>
    </location>
</feature>
<feature type="domain" description="PKD" evidence="3">
    <location>
        <begin position="6394"/>
        <end position="6454"/>
    </location>
</feature>
<evidence type="ECO:0000313" key="4">
    <source>
        <dbReference type="EMBL" id="URW79490.1"/>
    </source>
</evidence>
<dbReference type="CDD" id="cd00146">
    <property type="entry name" value="PKD"/>
    <property type="match status" value="2"/>
</dbReference>
<dbReference type="PROSITE" id="PS50093">
    <property type="entry name" value="PKD"/>
    <property type="match status" value="2"/>
</dbReference>
<evidence type="ECO:0000313" key="5">
    <source>
        <dbReference type="Proteomes" id="UP001056426"/>
    </source>
</evidence>
<keyword evidence="2" id="KW-0732">Signal</keyword>
<dbReference type="InterPro" id="IPR045829">
    <property type="entry name" value="PKD_6"/>
</dbReference>
<dbReference type="RefSeq" id="WP_250723421.1">
    <property type="nucleotide sequence ID" value="NZ_CP098400.1"/>
</dbReference>
<dbReference type="Proteomes" id="UP001056426">
    <property type="component" value="Chromosome"/>
</dbReference>
<dbReference type="EMBL" id="CP098400">
    <property type="protein sequence ID" value="URW79490.1"/>
    <property type="molecule type" value="Genomic_DNA"/>
</dbReference>
<dbReference type="InterPro" id="IPR056541">
    <property type="entry name" value="Ig-like_POM152"/>
</dbReference>
<feature type="signal peptide" evidence="2">
    <location>
        <begin position="1"/>
        <end position="25"/>
    </location>
</feature>
<dbReference type="InterPro" id="IPR025667">
    <property type="entry name" value="SprB_repeat"/>
</dbReference>
<dbReference type="InterPro" id="IPR035986">
    <property type="entry name" value="PKD_dom_sf"/>
</dbReference>
<evidence type="ECO:0000259" key="3">
    <source>
        <dbReference type="PROSITE" id="PS50093"/>
    </source>
</evidence>
<reference evidence="4" key="1">
    <citation type="submission" date="2022-05" db="EMBL/GenBank/DDBJ databases">
        <authorList>
            <person name="Sun X."/>
        </authorList>
    </citation>
    <scope>NUCLEOTIDE SEQUENCE</scope>
    <source>
        <strain evidence="4">Ai-910</strain>
    </source>
</reference>
<dbReference type="KEGG" id="alkq:M9189_11570"/>
<dbReference type="Pfam" id="PF24312">
    <property type="entry name" value="Ig-like_POM152"/>
    <property type="match status" value="1"/>
</dbReference>
<gene>
    <name evidence="4" type="ORF">M9189_11570</name>
</gene>
<sequence>MRSRSLLLVILVLISSFALTIPVQAKDYTINYNGACVGGILYSSQLLDLNPSVPNGLRDKGRWVNTGGLEFSNTSHTATISGITGSGPYQVVFRTHNGDNYTYYISAPVTANTYTLLHDGVTDAVLLGGGANYPVELNVDDPTGATSYAYYYRNVETGSTHAIASASPNWSFYPADDQPIYSAYSVVTHNVGGRTCRSMTNAIEISKNLTLQVVGGGSVCQTTGTFTLEVLPYDPNYYYEWSLPGVGTSGGQFYGVDLSVPSQHGDYVVSAYTSFGGTLVATSDSVRVGAYALNAAIDPAGIQPLCEGATLDLTGSANHPDPSVNLDYRWVRNGVNETLNSNGYNVRDTRVVSEGGEFVFRVQETSNPLCYATSPPTNVQLTIAADPMLVTGSSACEGSSISNIRLGDSQVGVTYRLMYNDGSGAVMVQEWMSTSDGESHLFEPVSDVGSYTVEATGCSGVVQMNGGPFVISVLPDKDLPVVLSGSGCEGDSHTITVQGSEAGVGYQLFRGATPASLVTTSTGGDLTFSGVTIAGDYTVWATRNTTCTVMLDQGVRIGVVPAAQTFSPSTACAGTPFTLTLANSEAGVQYTIYNAANASLYTQNSPGGPLSFTVNRPVGTYTIVAQNADGCTLDIGSFTLQAPPITTYTLQTAATPACAGNEPHTISLSNSQPGFTYRLLRGATVVSSVVAPAAGGRLDLASTSLAGTYTVEVSNSGCMLPMPTSLTIVAQPSDIPVAAGNYCDGDDVEVSLNTSQNGAIYRLYRDGLLYASEVEVTGTGGAIVFADKFPPGTYTVGASFVSGACEWMMTGEVVVNALPNVEINPFSDHYCADAGTVTIGGRPQVGTNDWWVSGFATNPTWFTETGSTATIDVIDLLDTQLGASDRVSLTFNYHYKDPVTGCKASALESITFVDDQSDNLDFRFRMAATEPWSNFAGDLVTCQTVDDILLQALFLDSSSPTASGVFSTDAPAGSITNSGTGDEGAAIFHPSVAGNGLWAVTYTYIDPASGCEADITYNIQVGTTLSLHGLSAQYCADNNVDEEWYGLVTGGELIVAKDGGPTESVWLLDPADRYLFNPQAKGAGDYEVTYRFTSDPGGANECVNEITQEITVRPELNAAFDTDDSRRIYCLTNGPVDLLPAPVAGSSYTGTGVGMGVFNPALAGVGIHRITRTVQDGFCSVSDTIDVEVVAPDVAIVLPKYEFCHNETDLFRVEAGDLHVSGSVYSRDKADKSVQYTFSTNAVNALFRIIGGVRDYRSSFTVQDGDSPIYFDPTRVPAIGGSDLTINIYLQYNSPVDEGGCQVNSVLPVKVNSVQDVNFGAVDPLVFCQNSDPVVMEGRFSGSGAAVGSGYFTADFPMDNEVDGLGTGNNGRALFDPSLVTPTSAYQITYHYTNPNGCVSTRTKSFEILPAPIKQRVTPVDPNGGLYCQGSTGVVIGLEGSQAGVRYYLQKDGVDVDPAVQFIDGALPGNIARTFPNPVTTPGVYTVRAEMIGIGSGCDAIMDGSVIVAEKVVTGVLENLTHESCSGSNDGKVSFSAYGGVAPYVFILQQGGTTITNSASGTFEGLPAGTYTVRIEDATGCFWNSSPFTINAGYTIAVTTADIINVVCYGESDGSFTVLATGLPSGNYEFQLSGSSDWLSNGTGRYVFENLPAGTYQVTVRDAANISCAAVTPQVVINQPASAVTFADVTITNIDCSVGPDGAISVWAAGGNAAGGFNYVLYREVTPGFWVNIAASPAPVASGTAHVFNNLYAGNYRIVASDIQGCSFSGEYTVEGPTSLPVINLSGDEIVHVSQPGYSDGAIEIAITGGSEPYSIVWERIDGFGGAVSGTLTGGLYRQEGLEAGYYRVTVTDANGCTDVLEAQVLDNAYAVFELQYTTVNPGPCFGSANGRVNLRAVGGIAPYQSLTLTNGLGQVLTPASSGNSFANFGNLPAGTYIATVTDSRGVTISENVTLNQPDELVISYSIADALCFGDAGNLEFGVEGGTPFSAGTPYYTYQVLRNGVILASGQIEVGQTIEAAEDFSAAQQIRAGEYSLWIQDAAGCVKAVTFTVTQPDQLAIVTEDVQHVKCYGAAEGAISVSVSGRPGGTAFAFEWQRYDIGTLTWVGIAGNSATQNSLTAGVYRVRAIEGGSGCESGYSAPITIVQPAAALDVTAIGYHITSCYGDNSGKVRLSVLGGTAPYTIEYGSELVSWDGLSYYELTGLTAGNYDFVITDANGCSEVVQAVVEQPAPFIATVTGSGIDCDIPNSGWIDLSVNGGADINGATIGGFAYRVQLINKYNNQLYHSQIYPDPAAGIIQLANLPAGNYTLRVRDANSTTSDLCEYNFDISLHNVAINAHIQNPICGGIDNGSISIDVVGGSGNFAYIWTSGGTTLAETGPVLTNLAPGTYQVEVEDLDNGCTITKSFTLSYTTTLSINVDSKDVTCHGGNDGRAEVFVSGGTAPYFYLWEQETAPGLWSPVVNTSVLSGRSAGTYRVRVTDSNNCQIYSLNVVISEPSDYSVTSITYDRQTVSCKGRADGSFNVEMDRAGIFEYSIDGVNWQPSATFANLAPGTYRISVRDMERLAPYCAKYEVVTATIFDTTPVEVDLISQTDINCFGGNTGVLTINASGGTGPYTYQWYQRTTTANVPLAGQTNTTTSALVAGTYFVEVRDANGCTKLSDDFTLVQPASAVSIAVVNILNASAPGAADGSITISIDGGTPGYTIAWYEGTIAGIGSVIGTGLTRSGLAEGNYTVLVTDNAGCTSDMTITISEPGTALSLHADIANAGPCFGATNGAIELEANGGTAPYTFTLIRNPGTEISAANISGNYAQYEGLGAGFYTARVSDANGVVVELTDLEVSQPEMLEIFFSDITDVSCFGAGDGILRFSVSGGTPFAGGLYSYVLSRSGAGDVTGAGNVAVEINDLDPDSYILRTYDANGCMAEFAFTIEEPSDIAIDGDIQDVSCFGANDGSIALNVSGGTSGAYSYEWQLFDNSISDWVTITGAGGSIIQNLEAGRYKVIVTDLGSACQKTSEFMVGEPSELIVSFSTGDVLTCRGDNSGSIELRVEGGTGPYVVNYGTGLVSGFGPVFTLNSLAADTYSIIVSDSKGCQKTVSATIDEPAEALSVSEPIVSISCVAGVESFSVGFEINGGVAMDNGSGPEYLYNIEVINLLTSGRRYKTVGTAVQPVTVNLDDLNLPAGLYRLIVTDLNAVPSAACAAVETTFGYSHLSVTYSIADESCPGAYNGIIDLTVSGGSGDYSYSWLKDGLPISETTQDLSGLEAGIYTVTITDNGEPGRCLFTQSFTVDQAKQLLVEGSVRNVSCFDGNDGAIRIHGVANATLPLTFYWNGSSVPGSNELTGLSAGSYSVEVVDGDGCAVQAVFMVTQPSAPLEAELSATLDCATDTRTVTVVASGGTGPYTYQWMGLGAYTRVGDGATITGITGGGVWQVEVTDARGCKVVETIVVHGKVRLSAELTHINCEGGKGGNIVLDVSGGSGSYAYSWTRDGAAHPVATTKDLNNLVAGKYQVVVTDELQSCGGGIPYIVTSGELVIYQPEPFVIEGNVTHNECFGSKEGRINLHTVTGGTAPYEYVWSTGNGSGLVQGAKNQSGLGAGTYYIRVIDSKGCSSDPVEFVVNQLDELSFDLVIADTNCDNENSIEIVNPTGGSGTYSIFWDGPGVDAGTDFRKVNLPGGTYTITMVDMGTTARCYITKTVSLTQPLSVTNNVQPETCMGMANGTITLDVKGGQAPYSFSWDAAPGVSVNSRNQAALGAGTYRVVVTDNRGCTFEQIITVPLLYSLELQAAIDHAECFGDSNGAIYLSVLNGSGSYTYHWTKGGFNATTKDITNVEAGTYRVTVSDNVLGCTITGEYTVDEPSDPIAVSIDDIAHNDCFGDRSGAISVTVTGGTAPYTFHWGGPGILANPSTEDQTGLRGGEYYLTVVDARGCELSNYGPITVLEPNEPVKLELLNVTPVTANGLSNGAITIQVSGGSGNYTSITWVHDGTFDMSGFSGLTYASGLPGGTYTITAIDDKGCSATLEVVVFEPGYPFEVDIEKQASGPCKGAGNGTIWVQLRGGVQPYKIVELSGGSGVLQSVTGQSTVVFEALAAGDYTVTAEDNFGNVITRNVTIYEHASALNLVTSVTTQVECREASTGAITARVTGGIPNSAGEYRLILSGGPAGTSRDVVVNAGFDFVFDNLPAGTYSLRVIDDSNPLRVAYNESDLQAMFGDESFSVGDDCSVLVSGLLVHQPEASVTLSVVSGMEELCEDEAPHLQVSVSGWNFADGNLLITLSNGESFTLNSATQELILTILPVDEVTNYSIVSVADANDPMCIKGVGVGVATVTTYKRPAASISGQLSICEGESAALRIDLTGAAPWTISYSDGVNSYWVNNITASPYYLDVSPSVSTNYSLVSVSDSRCTGSVSGSASVTIPITSVVSIVNPGARNLCQGQSSVVEISFAPDDNGPWQLYYSEQPLVTGVPSGSPVTRNVTVTDAMFNASGNYEIHVTPDQSVRIKIENVISGGCEGKVSGMPVDLIVSYLPPQPGVIEGPGVVCQGGIATYSIPAISGVSHYVWTLPDGSVVTGGRQLTVSYGVDAQSGRLSVYAVNSCGDGPVQYLDITVEPLPDANAGIIIGPEDICQGSKGVVFTVSGIRYADSYIWEVPATWVVTGQGTDRITVDLPDDLEYFNGYIKVIARNNCGDAVVVPEKAVYVRPLPVADAGPDQPGLCSDVVTLGATPLTTAQVAAGYSARWMSLPVSGSADEITDIGNPNVTVTGLTKGDVTFRWIVTSPFGCESYDDVTVRNNTLNVSAYSASGTVCEGVVMLHGTPTSTGITGQWTVVYPAGSTAQFDNASLATVLVTNMPVGENRFRWSLTQNGCTSYAEVTVINSQPADAEISGPQVISNCGEDIEVRAVEPLPGWGLGRWSVVNGYAEIDSPTSAVTMVRNISMGEVVLEWRVNNGLCSDAAYLTIRNNKLVVDAGSDQEICSPSTVLDASELPSIPGVTGSWSFVTGSGGFVNAGNPKTTVNNLSRGEIVLRWTVNNNGCLSFDDVRIVNNTATTAVVGSQQSICGDTYALTGNDPAAGEVGTWTVVKGSGIFDNLNDPRTTVRGLDSGENIFRWTINNNNKCSSFADLRIINLKVPVDAGKDTVVCDNIVTLRGSLVPAGASGIWRIVGGAGGAVITIEDPSRPHIAKIGLGEGSNTIIWEINNAGCYSRDTVVVVNSRPYPVNGGDPIRYVTLSDIYMNATPVGPGMTGEWVLISGNGNIENPYDPNTRVTNLARGENLFRWIVTNGNCSDYAEALIVNGDVVDADAGRPQTVCVNYAQLEANDPQGAIGTWTVIQGSAIFDNPSNPRTRVTNLSPGENILRWTIRYGSSEYSSSSYDDVIITNNQPDEAFAGNDIALCADQYQLRGNAPRTTPHFMGSPKWTIISGGGDLDDETDPTTYVRNLAKGQTTLVYSITKGSCVRTDTLVITNGLPSEPYAGEDDTSCDDFYLLNPSTPVYGTAAWRPGSTGGAQFDGNMVRNLAQGPNELIYEISTEWCTMRDTIIITNNKPSQSFAGHNREVCSPTYTLAATAPQYGVGSWTLVAGAGTIDPADVNNPNAVVTGLGMGSNRFKWTVNNNGCISTSEVEIRNNFIEANAGEDNVVCSDQTQLRGSNPSGGVGTWGIKGGSGSAHFANPNDPLTIVTNLDRGDNVLTWTITNGNCSHTDEVVITNNMPTIANAGEDQMLCDPETVLQGNLDVVGQGRWTIRSGSATLHSDTYADPYEDPSARVTGLSFGDNILRWTIVNNGCESYDDVVLQYNRIDADAGSDKSVCDDEVVLNAKNPTPGTGTWSIPGGQGSANFESPTSPTTRVRNLGRGANTLRWTVRYNGCVTYDDVVVNNNLPSIPYAGNDQVICSDTYIMDATPPSLGSSGRWTVITGSAVFEDETLHNTRVTGLANGDNIFVWTTERVDGCTLQDEVVIRNSSVSEPYAGTSYEELCSSTFNLKAAIPDYGTGSWSFVLGGGNISDPYDPRATVTTLAQGTNILRWTISQDHCSKYAEVTLVNNEPTRANAGPDIEDCKDYQTLDANVPLYYDEAYWERISGYGDLDNVNDPKTTVRNLGFGPNEFMWTIRKGSCITTDRVVIFNKIPDKAFAGSDQEICENYTVLNANDPLTGSGKWSVIKGSGTFDDPNQYNTIVRSVGFGENIYRWEVTYGECGTFDEVIVVSNRIEAYAGEDQVVYSPEAVLNANNAGDLDAKWIVVGTSTAVLEDPLFFNTRVTNLNEGINTFRWEISVNGCVSYDQVSVDYRPVPDAAFITDVNSGCYPLRVQFTNYSVGGSVYHWDFGDGNSSGDRNPVHVFEKPGTYQVVLTSPGPDGNDGLFTKTIVVYDHPVAYFTVNPQVVYIPGDKARFYDLSTDAVSWMWDFGDGGVSSERNPSYEYQEEGVFDVTLTVTSLQGCTDTFTMEDAITAELQGFVVFPNAFKPRPGGSSGAVDPSAEYVVVFKPAYSDVAEFKLEIFNRWGQRIFVTDDINNGWDGMYEGQLAPQGVYVYLATGKYVNGREFRKTGNVLLVR</sequence>
<dbReference type="SUPFAM" id="SSF49299">
    <property type="entry name" value="PKD domain"/>
    <property type="match status" value="2"/>
</dbReference>
<proteinExistence type="predicted"/>
<reference evidence="4" key="2">
    <citation type="submission" date="2022-06" db="EMBL/GenBank/DDBJ databases">
        <title>Xiashengella guii gen. nov. sp. nov., a bacterium isolated form anaerobic digestion tank.</title>
        <authorList>
            <person name="Huang H."/>
        </authorList>
    </citation>
    <scope>NUCLEOTIDE SEQUENCE</scope>
    <source>
        <strain evidence="4">Ai-910</strain>
    </source>
</reference>
<evidence type="ECO:0000256" key="1">
    <source>
        <dbReference type="SAM" id="MobiDB-lite"/>
    </source>
</evidence>
<dbReference type="Pfam" id="PF13573">
    <property type="entry name" value="SprB"/>
    <property type="match status" value="16"/>
</dbReference>
<dbReference type="Gene3D" id="2.60.40.10">
    <property type="entry name" value="Immunoglobulins"/>
    <property type="match status" value="6"/>
</dbReference>
<feature type="chain" id="PRO_5039893159" evidence="2">
    <location>
        <begin position="26"/>
        <end position="6552"/>
    </location>
</feature>
<feature type="domain" description="PKD" evidence="3">
    <location>
        <begin position="6319"/>
        <end position="6366"/>
    </location>
</feature>
<organism evidence="4 5">
    <name type="scientific">Xiashengella succiniciproducens</name>
    <dbReference type="NCBI Taxonomy" id="2949635"/>
    <lineage>
        <taxon>Bacteria</taxon>
        <taxon>Pseudomonadati</taxon>
        <taxon>Bacteroidota</taxon>
        <taxon>Bacteroidia</taxon>
        <taxon>Marinilabiliales</taxon>
        <taxon>Marinilabiliaceae</taxon>
        <taxon>Xiashengella</taxon>
    </lineage>
</organism>
<keyword evidence="5" id="KW-1185">Reference proteome</keyword>
<dbReference type="Pfam" id="PF18911">
    <property type="entry name" value="PKD_4"/>
    <property type="match status" value="2"/>
</dbReference>
<dbReference type="InterPro" id="IPR013783">
    <property type="entry name" value="Ig-like_fold"/>
</dbReference>
<feature type="compositionally biased region" description="Polar residues" evidence="1">
    <location>
        <begin position="5835"/>
        <end position="5846"/>
    </location>
</feature>
<dbReference type="InterPro" id="IPR000601">
    <property type="entry name" value="PKD_dom"/>
</dbReference>
<evidence type="ECO:0000256" key="2">
    <source>
        <dbReference type="SAM" id="SignalP"/>
    </source>
</evidence>